<accession>A0A1B7LAG1</accession>
<evidence type="ECO:0008006" key="4">
    <source>
        <dbReference type="Google" id="ProtNLM"/>
    </source>
</evidence>
<evidence type="ECO:0000313" key="2">
    <source>
        <dbReference type="EMBL" id="OAT79315.1"/>
    </source>
</evidence>
<organism evidence="2 3">
    <name type="scientific">Desulfotomaculum copahuensis</name>
    <dbReference type="NCBI Taxonomy" id="1838280"/>
    <lineage>
        <taxon>Bacteria</taxon>
        <taxon>Bacillati</taxon>
        <taxon>Bacillota</taxon>
        <taxon>Clostridia</taxon>
        <taxon>Eubacteriales</taxon>
        <taxon>Desulfotomaculaceae</taxon>
        <taxon>Desulfotomaculum</taxon>
    </lineage>
</organism>
<evidence type="ECO:0000256" key="1">
    <source>
        <dbReference type="SAM" id="MobiDB-lite"/>
    </source>
</evidence>
<comment type="caution">
    <text evidence="2">The sequence shown here is derived from an EMBL/GenBank/DDBJ whole genome shotgun (WGS) entry which is preliminary data.</text>
</comment>
<dbReference type="STRING" id="1838280.A6M21_16265"/>
<proteinExistence type="predicted"/>
<feature type="region of interest" description="Disordered" evidence="1">
    <location>
        <begin position="1"/>
        <end position="35"/>
    </location>
</feature>
<dbReference type="OrthoDB" id="6010489at2"/>
<dbReference type="InterPro" id="IPR006448">
    <property type="entry name" value="Phage_term_ssu_P27"/>
</dbReference>
<reference evidence="2 3" key="1">
    <citation type="submission" date="2016-04" db="EMBL/GenBank/DDBJ databases">
        <authorList>
            <person name="Evans L.H."/>
            <person name="Alamgir A."/>
            <person name="Owens N."/>
            <person name="Weber N.D."/>
            <person name="Virtaneva K."/>
            <person name="Barbian K."/>
            <person name="Babar A."/>
            <person name="Rosenke K."/>
        </authorList>
    </citation>
    <scope>NUCLEOTIDE SEQUENCE [LARGE SCALE GENOMIC DNA]</scope>
    <source>
        <strain evidence="2 3">LMa1</strain>
    </source>
</reference>
<evidence type="ECO:0000313" key="3">
    <source>
        <dbReference type="Proteomes" id="UP000078532"/>
    </source>
</evidence>
<feature type="region of interest" description="Disordered" evidence="1">
    <location>
        <begin position="126"/>
        <end position="153"/>
    </location>
</feature>
<protein>
    <recommendedName>
        <fullName evidence="4">Terminase</fullName>
    </recommendedName>
</protein>
<dbReference type="AlphaFoldDB" id="A0A1B7LAG1"/>
<dbReference type="RefSeq" id="WP_066671894.1">
    <property type="nucleotide sequence ID" value="NZ_LYVF01000201.1"/>
</dbReference>
<dbReference type="NCBIfam" id="TIGR01558">
    <property type="entry name" value="sm_term_P27"/>
    <property type="match status" value="1"/>
</dbReference>
<gene>
    <name evidence="2" type="ORF">A6M21_16265</name>
</gene>
<dbReference type="Pfam" id="PF05119">
    <property type="entry name" value="Terminase_4"/>
    <property type="match status" value="1"/>
</dbReference>
<keyword evidence="3" id="KW-1185">Reference proteome</keyword>
<dbReference type="EMBL" id="LYVF01000201">
    <property type="protein sequence ID" value="OAT79315.1"/>
    <property type="molecule type" value="Genomic_DNA"/>
</dbReference>
<name>A0A1B7LAG1_9FIRM</name>
<sequence length="153" mass="17146">MNKKPTALKIITGNPGKRPLPQNEPKPKPVAPKCPAWLPKEAKRHWKEMASKLEKLGLLTEVDGQAFADYCLCLARLEEAERDIKERGILVEGDRGKVKNPACQIAREYRSALQKWAARFGLDPQSRSGLDVAREEEGDPMDELLKAGRPHVL</sequence>
<dbReference type="Proteomes" id="UP000078532">
    <property type="component" value="Unassembled WGS sequence"/>
</dbReference>
<feature type="compositionally biased region" description="Pro residues" evidence="1">
    <location>
        <begin position="22"/>
        <end position="32"/>
    </location>
</feature>